<name>A0A0B5ELA5_STRA4</name>
<evidence type="ECO:0008006" key="5">
    <source>
        <dbReference type="Google" id="ProtNLM"/>
    </source>
</evidence>
<evidence type="ECO:0000256" key="1">
    <source>
        <dbReference type="SAM" id="MobiDB-lite"/>
    </source>
</evidence>
<dbReference type="PROSITE" id="PS51257">
    <property type="entry name" value="PROKAR_LIPOPROTEIN"/>
    <property type="match status" value="1"/>
</dbReference>
<evidence type="ECO:0000313" key="3">
    <source>
        <dbReference type="EMBL" id="AJE83173.1"/>
    </source>
</evidence>
<proteinExistence type="predicted"/>
<protein>
    <recommendedName>
        <fullName evidence="5">DUF3558 domain-containing protein</fullName>
    </recommendedName>
</protein>
<gene>
    <name evidence="3" type="ORF">SLNWT_2797</name>
</gene>
<accession>A0A0B5ELA5</accession>
<feature type="signal peptide" evidence="2">
    <location>
        <begin position="1"/>
        <end position="30"/>
    </location>
</feature>
<sequence length="336" mass="34279">MQRRKSATGAIALLALVLAACTGGSGEEGADDGKPGSPGSPTKAAQPGKYRTLPEACGAVDQDALDSLLKGLKSIPDEIQRERAYAGTALATYNTDRRVGCSWKAESTEATQHLSVDFERVVSYDPAVSDATRAEDVYAKKATAAGISPVRPSGSGDAEDGDKGAEGEDEGGKGAGGEEARSSERGARGAARGLFGSAADAASTAGRAASGDRALSDEGDRALSDEKAPSGEESPSGKKSPAGEESPDPGESGSGAGEDLPSRALDDLGDSAFLDDKLGESSSPNRTVTVVFRTSNVIVTIQYEDQPVGAVVAPDSKEMQDRARGLASRLADKLDD</sequence>
<dbReference type="EMBL" id="CP010519">
    <property type="protein sequence ID" value="AJE83173.1"/>
    <property type="molecule type" value="Genomic_DNA"/>
</dbReference>
<evidence type="ECO:0000313" key="4">
    <source>
        <dbReference type="Proteomes" id="UP000031523"/>
    </source>
</evidence>
<keyword evidence="4" id="KW-1185">Reference proteome</keyword>
<organism evidence="3 4">
    <name type="scientific">Streptomyces albus (strain ATCC 21838 / DSM 41398 / FERM P-419 / JCM 4703 / NBRC 107858)</name>
    <dbReference type="NCBI Taxonomy" id="1081613"/>
    <lineage>
        <taxon>Bacteria</taxon>
        <taxon>Bacillati</taxon>
        <taxon>Actinomycetota</taxon>
        <taxon>Actinomycetes</taxon>
        <taxon>Kitasatosporales</taxon>
        <taxon>Streptomycetaceae</taxon>
        <taxon>Streptomyces</taxon>
    </lineage>
</organism>
<feature type="region of interest" description="Disordered" evidence="1">
    <location>
        <begin position="24"/>
        <end position="49"/>
    </location>
</feature>
<dbReference type="Proteomes" id="UP000031523">
    <property type="component" value="Chromosome"/>
</dbReference>
<keyword evidence="2" id="KW-0732">Signal</keyword>
<feature type="compositionally biased region" description="Basic and acidic residues" evidence="1">
    <location>
        <begin position="214"/>
        <end position="230"/>
    </location>
</feature>
<feature type="chain" id="PRO_5002114674" description="DUF3558 domain-containing protein" evidence="2">
    <location>
        <begin position="31"/>
        <end position="336"/>
    </location>
</feature>
<dbReference type="AlphaFoldDB" id="A0A0B5ELA5"/>
<dbReference type="KEGG" id="sals:SLNWT_2797"/>
<reference evidence="3 4" key="1">
    <citation type="submission" date="2015-01" db="EMBL/GenBank/DDBJ databases">
        <title>Enhanced salinomycin production by adjusting the supply of polyketide extender units in Streptomyce albus DSM 41398.</title>
        <authorList>
            <person name="Lu C."/>
        </authorList>
    </citation>
    <scope>NUCLEOTIDE SEQUENCE [LARGE SCALE GENOMIC DNA]</scope>
    <source>
        <strain evidence="4">ATCC 21838 / DSM 41398 / FERM P-419 / JCM 4703 / NBRC 107858</strain>
    </source>
</reference>
<feature type="compositionally biased region" description="Basic and acidic residues" evidence="1">
    <location>
        <begin position="161"/>
        <end position="187"/>
    </location>
</feature>
<feature type="region of interest" description="Disordered" evidence="1">
    <location>
        <begin position="129"/>
        <end position="285"/>
    </location>
</feature>
<evidence type="ECO:0000256" key="2">
    <source>
        <dbReference type="SAM" id="SignalP"/>
    </source>
</evidence>
<feature type="region of interest" description="Disordered" evidence="1">
    <location>
        <begin position="315"/>
        <end position="336"/>
    </location>
</feature>
<feature type="compositionally biased region" description="Low complexity" evidence="1">
    <location>
        <begin position="188"/>
        <end position="213"/>
    </location>
</feature>